<evidence type="ECO:0000313" key="4">
    <source>
        <dbReference type="Proteomes" id="UP000770785"/>
    </source>
</evidence>
<proteinExistence type="predicted"/>
<gene>
    <name evidence="3" type="ORF">GGR27_002211</name>
</gene>
<organism evidence="3 4">
    <name type="scientific">Neolewinella antarctica</name>
    <dbReference type="NCBI Taxonomy" id="442734"/>
    <lineage>
        <taxon>Bacteria</taxon>
        <taxon>Pseudomonadati</taxon>
        <taxon>Bacteroidota</taxon>
        <taxon>Saprospiria</taxon>
        <taxon>Saprospirales</taxon>
        <taxon>Lewinellaceae</taxon>
        <taxon>Neolewinella</taxon>
    </lineage>
</organism>
<sequence>MPELNDRQTDELFQAGAERHGFEYNEAAWGGMEKLLDADISKTRRKWAIGVLLVIILLAFSAWFFLVTPDNLPTASNNTYATEKAESVTTGEDEPFPAAASGVNDKVSDEATRLNQNFPPERQVSTNRTAPVITRNGLRDDKIIITSAPLNNRLINEGSASGADAGAEYLRGSSDLPAGTDKISGQNKFVPSNEENRPGARPPSGANQKVTELLPSTILVGLKPYPIIIPEEELKSAIRRTDEPFGKTITTNGFALVASGGFILGEVSSGNFDQRRPRVGLEVEYRIGKKFAVATGAFYNEVCYRTSGENYSPKEGFWEPNNFVTPTEVAGDCEVVEIPLSIKYYLNGSANNTFYAAAGATTYLLLKEDFSYFYDGPSAGLKSAWSVTGENQHLLGMSHFNLGYQRQLRGRSALKLEAFVQAPLRGIGHGNVRLLTTGVSLNYQFDFRAR</sequence>
<evidence type="ECO:0008006" key="5">
    <source>
        <dbReference type="Google" id="ProtNLM"/>
    </source>
</evidence>
<keyword evidence="2" id="KW-0812">Transmembrane</keyword>
<protein>
    <recommendedName>
        <fullName evidence="5">Outer membrane protein beta-barrel domain-containing protein</fullName>
    </recommendedName>
</protein>
<accession>A0ABX0XBQ8</accession>
<feature type="transmembrane region" description="Helical" evidence="2">
    <location>
        <begin position="47"/>
        <end position="66"/>
    </location>
</feature>
<feature type="region of interest" description="Disordered" evidence="1">
    <location>
        <begin position="176"/>
        <end position="208"/>
    </location>
</feature>
<keyword evidence="2" id="KW-0472">Membrane</keyword>
<comment type="caution">
    <text evidence="3">The sequence shown here is derived from an EMBL/GenBank/DDBJ whole genome shotgun (WGS) entry which is preliminary data.</text>
</comment>
<evidence type="ECO:0000256" key="2">
    <source>
        <dbReference type="SAM" id="Phobius"/>
    </source>
</evidence>
<dbReference type="RefSeq" id="WP_168037466.1">
    <property type="nucleotide sequence ID" value="NZ_JAATJH010000003.1"/>
</dbReference>
<keyword evidence="2" id="KW-1133">Transmembrane helix</keyword>
<dbReference type="EMBL" id="JAATJH010000003">
    <property type="protein sequence ID" value="NJC26701.1"/>
    <property type="molecule type" value="Genomic_DNA"/>
</dbReference>
<name>A0ABX0XBQ8_9BACT</name>
<keyword evidence="4" id="KW-1185">Reference proteome</keyword>
<evidence type="ECO:0000313" key="3">
    <source>
        <dbReference type="EMBL" id="NJC26701.1"/>
    </source>
</evidence>
<reference evidence="3 4" key="1">
    <citation type="submission" date="2020-03" db="EMBL/GenBank/DDBJ databases">
        <title>Genomic Encyclopedia of Type Strains, Phase IV (KMG-IV): sequencing the most valuable type-strain genomes for metagenomic binning, comparative biology and taxonomic classification.</title>
        <authorList>
            <person name="Goeker M."/>
        </authorList>
    </citation>
    <scope>NUCLEOTIDE SEQUENCE [LARGE SCALE GENOMIC DNA]</scope>
    <source>
        <strain evidence="3 4">DSM 105096</strain>
    </source>
</reference>
<dbReference type="Proteomes" id="UP000770785">
    <property type="component" value="Unassembled WGS sequence"/>
</dbReference>
<evidence type="ECO:0000256" key="1">
    <source>
        <dbReference type="SAM" id="MobiDB-lite"/>
    </source>
</evidence>